<evidence type="ECO:0000313" key="16">
    <source>
        <dbReference type="Proteomes" id="UP000440732"/>
    </source>
</evidence>
<dbReference type="Proteomes" id="UP000437068">
    <property type="component" value="Unassembled WGS sequence"/>
</dbReference>
<dbReference type="Proteomes" id="UP000441208">
    <property type="component" value="Unassembled WGS sequence"/>
</dbReference>
<feature type="compositionally biased region" description="Low complexity" evidence="1">
    <location>
        <begin position="26"/>
        <end position="45"/>
    </location>
</feature>
<evidence type="ECO:0000313" key="13">
    <source>
        <dbReference type="Proteomes" id="UP000433483"/>
    </source>
</evidence>
<sequence>MNLSRVRSMFEEAGRRRRQGWGGSWGASDNASNQSSPTPSMSTQQSDDDIQQEALKAAAGLSDQELLDRARAAHNREDFASLSAGPEANGPWKRVEGVDRFVVFRRPTTGNDNHDQTEVMCAGRLDASIKEVASILRSSSEIEHNASMTALYAKSFIFGSYEREVSCSRTTDNQDDNIVDGSVEQLAVKTKSFARTTMLGRNEQWCYVDYFQRKKERDGFTISKRALSPSESTPGRILGQNAHVDQLHGLNASYLVDKLPDRKGLRVVFHAWFDADKSRGVSRSTSSPGPGLRSKSFDYGEMNTHKAQMRRLLAMAHGVMNLPDLIRRRRFGVQIAADLGAVHALNSRCPCCTHSLSLMKSTLAKAATALTSRSLAPLKVDTRRCYLCGYLVCVDCWSAEHMESVAGRVAAIVVCVRCQANVQACEYAEVFAGTAAEREKHRGPPRVVEDSNNASLLIDFLTASLQSATAGSPEHAAAMAVIRTLLRQNEQDSDEDSEDEALDNNEYERNVPRFEVLDESEAVKKVGEMLSDDQQFATLDACKLGNSQQRSYILDLPEDPTVDVPRSPIPSNEAERIATVKSAGLLEPFLRPRPHPRTSPSREETCPTFTTWNCCAIWP</sequence>
<dbReference type="OrthoDB" id="21225at2759"/>
<dbReference type="PANTHER" id="PTHR43102:SF2">
    <property type="entry name" value="GAF DOMAIN-CONTAINING PROTEIN"/>
    <property type="match status" value="1"/>
</dbReference>
<dbReference type="PANTHER" id="PTHR43102">
    <property type="entry name" value="SLR1143 PROTEIN"/>
    <property type="match status" value="1"/>
</dbReference>
<reference evidence="18 19" key="1">
    <citation type="submission" date="2018-09" db="EMBL/GenBank/DDBJ databases">
        <title>Genomic investigation of the strawberry pathogen Phytophthora fragariae indicates pathogenicity is determined by transcriptional variation in three key races.</title>
        <authorList>
            <person name="Adams T.M."/>
            <person name="Armitage A.D."/>
            <person name="Sobczyk M.K."/>
            <person name="Bates H.J."/>
            <person name="Dunwell J.M."/>
            <person name="Nellist C.F."/>
            <person name="Harrison R.J."/>
        </authorList>
    </citation>
    <scope>NUCLEOTIDE SEQUENCE [LARGE SCALE GENOMIC DNA]</scope>
    <source>
        <strain evidence="10 14">A4</strain>
        <strain evidence="9 15">BC-1</strain>
        <strain evidence="8 19">BC-23</strain>
        <strain evidence="7 13">NOV-27</strain>
        <strain evidence="6 16">NOV-5</strain>
        <strain evidence="5 17">NOV-71</strain>
        <strain evidence="11 20">NOV-77</strain>
        <strain evidence="2 12">NOV-9</strain>
        <strain evidence="4 21">ONT-3</strain>
        <strain evidence="3 18">SCRP245</strain>
    </source>
</reference>
<evidence type="ECO:0008006" key="22">
    <source>
        <dbReference type="Google" id="ProtNLM"/>
    </source>
</evidence>
<evidence type="ECO:0000313" key="5">
    <source>
        <dbReference type="EMBL" id="KAE9080586.1"/>
    </source>
</evidence>
<dbReference type="Proteomes" id="UP000440367">
    <property type="component" value="Unassembled WGS sequence"/>
</dbReference>
<dbReference type="EMBL" id="QXGD01003190">
    <property type="protein sequence ID" value="KAE9179845.1"/>
    <property type="molecule type" value="Genomic_DNA"/>
</dbReference>
<dbReference type="Proteomes" id="UP000488956">
    <property type="component" value="Unassembled WGS sequence"/>
</dbReference>
<evidence type="ECO:0000313" key="14">
    <source>
        <dbReference type="Proteomes" id="UP000437068"/>
    </source>
</evidence>
<evidence type="ECO:0000313" key="8">
    <source>
        <dbReference type="EMBL" id="KAE9174636.1"/>
    </source>
</evidence>
<evidence type="ECO:0000313" key="9">
    <source>
        <dbReference type="EMBL" id="KAE9179845.1"/>
    </source>
</evidence>
<gene>
    <name evidence="10" type="ORF">PF001_g26687</name>
    <name evidence="9" type="ORF">PF002_g27714</name>
    <name evidence="8" type="ORF">PF004_g26609</name>
    <name evidence="7" type="ORF">PF005_g27721</name>
    <name evidence="6" type="ORF">PF006_g26557</name>
    <name evidence="5" type="ORF">PF007_g22991</name>
    <name evidence="11" type="ORF">PF008_g25517</name>
    <name evidence="2" type="ORF">PF009_g28141</name>
    <name evidence="4" type="ORF">PF010_g26613</name>
    <name evidence="3" type="ORF">PF011_g26469</name>
</gene>
<evidence type="ECO:0000313" key="21">
    <source>
        <dbReference type="Proteomes" id="UP000488956"/>
    </source>
</evidence>
<keyword evidence="13" id="KW-1185">Reference proteome</keyword>
<dbReference type="EMBL" id="QXFZ01002116">
    <property type="protein sequence ID" value="KAE9080586.1"/>
    <property type="molecule type" value="Genomic_DNA"/>
</dbReference>
<dbReference type="Proteomes" id="UP000440732">
    <property type="component" value="Unassembled WGS sequence"/>
</dbReference>
<dbReference type="Proteomes" id="UP000486351">
    <property type="component" value="Unassembled WGS sequence"/>
</dbReference>
<evidence type="ECO:0000313" key="11">
    <source>
        <dbReference type="EMBL" id="KAE9290706.1"/>
    </source>
</evidence>
<evidence type="ECO:0000313" key="15">
    <source>
        <dbReference type="Proteomes" id="UP000440367"/>
    </source>
</evidence>
<evidence type="ECO:0000313" key="19">
    <source>
        <dbReference type="Proteomes" id="UP000476176"/>
    </source>
</evidence>
<dbReference type="EMBL" id="QXGF01003425">
    <property type="protein sequence ID" value="KAE8921584.1"/>
    <property type="molecule type" value="Genomic_DNA"/>
</dbReference>
<dbReference type="EMBL" id="QXFY01002921">
    <property type="protein sequence ID" value="KAE9290706.1"/>
    <property type="molecule type" value="Genomic_DNA"/>
</dbReference>
<name>A0A6A3HNK2_9STRA</name>
<evidence type="ECO:0000313" key="17">
    <source>
        <dbReference type="Proteomes" id="UP000441208"/>
    </source>
</evidence>
<proteinExistence type="predicted"/>
<dbReference type="EMBL" id="QXGE01003414">
    <property type="protein sequence ID" value="KAE9275222.1"/>
    <property type="molecule type" value="Genomic_DNA"/>
</dbReference>
<feature type="region of interest" description="Disordered" evidence="1">
    <location>
        <begin position="1"/>
        <end position="48"/>
    </location>
</feature>
<dbReference type="EMBL" id="QXGB01003579">
    <property type="protein sequence ID" value="KAE9170028.1"/>
    <property type="molecule type" value="Genomic_DNA"/>
</dbReference>
<evidence type="ECO:0000313" key="18">
    <source>
        <dbReference type="Proteomes" id="UP000460718"/>
    </source>
</evidence>
<evidence type="ECO:0000313" key="10">
    <source>
        <dbReference type="EMBL" id="KAE9275222.1"/>
    </source>
</evidence>
<evidence type="ECO:0000313" key="12">
    <source>
        <dbReference type="Proteomes" id="UP000429523"/>
    </source>
</evidence>
<evidence type="ECO:0000313" key="2">
    <source>
        <dbReference type="EMBL" id="KAE8921584.1"/>
    </source>
</evidence>
<evidence type="ECO:0000313" key="3">
    <source>
        <dbReference type="EMBL" id="KAE8970315.1"/>
    </source>
</evidence>
<organism evidence="3 18">
    <name type="scientific">Phytophthora fragariae</name>
    <dbReference type="NCBI Taxonomy" id="53985"/>
    <lineage>
        <taxon>Eukaryota</taxon>
        <taxon>Sar</taxon>
        <taxon>Stramenopiles</taxon>
        <taxon>Oomycota</taxon>
        <taxon>Peronosporomycetes</taxon>
        <taxon>Peronosporales</taxon>
        <taxon>Peronosporaceae</taxon>
        <taxon>Phytophthora</taxon>
    </lineage>
</organism>
<accession>A0A6A3HNK2</accession>
<dbReference type="Proteomes" id="UP000433483">
    <property type="component" value="Unassembled WGS sequence"/>
</dbReference>
<dbReference type="EMBL" id="QXGC01003578">
    <property type="protein sequence ID" value="KAE9174636.1"/>
    <property type="molecule type" value="Genomic_DNA"/>
</dbReference>
<evidence type="ECO:0000313" key="4">
    <source>
        <dbReference type="EMBL" id="KAE9069572.1"/>
    </source>
</evidence>
<dbReference type="AlphaFoldDB" id="A0A6A3HNK2"/>
<dbReference type="Proteomes" id="UP000460718">
    <property type="component" value="Unassembled WGS sequence"/>
</dbReference>
<feature type="compositionally biased region" description="Acidic residues" evidence="1">
    <location>
        <begin position="491"/>
        <end position="505"/>
    </location>
</feature>
<dbReference type="EMBL" id="QXFX01003349">
    <property type="protein sequence ID" value="KAE9069572.1"/>
    <property type="molecule type" value="Genomic_DNA"/>
</dbReference>
<protein>
    <recommendedName>
        <fullName evidence="22">FYVE-type domain-containing protein</fullName>
    </recommendedName>
</protein>
<dbReference type="Proteomes" id="UP000429523">
    <property type="component" value="Unassembled WGS sequence"/>
</dbReference>
<evidence type="ECO:0000256" key="1">
    <source>
        <dbReference type="SAM" id="MobiDB-lite"/>
    </source>
</evidence>
<evidence type="ECO:0000313" key="6">
    <source>
        <dbReference type="EMBL" id="KAE9084043.1"/>
    </source>
</evidence>
<evidence type="ECO:0000313" key="7">
    <source>
        <dbReference type="EMBL" id="KAE9170028.1"/>
    </source>
</evidence>
<dbReference type="EMBL" id="QXGA01003373">
    <property type="protein sequence ID" value="KAE9084043.1"/>
    <property type="molecule type" value="Genomic_DNA"/>
</dbReference>
<dbReference type="EMBL" id="QXFW01003516">
    <property type="protein sequence ID" value="KAE8970315.1"/>
    <property type="molecule type" value="Genomic_DNA"/>
</dbReference>
<feature type="region of interest" description="Disordered" evidence="1">
    <location>
        <begin position="489"/>
        <end position="509"/>
    </location>
</feature>
<comment type="caution">
    <text evidence="3">The sequence shown here is derived from an EMBL/GenBank/DDBJ whole genome shotgun (WGS) entry which is preliminary data.</text>
</comment>
<evidence type="ECO:0000313" key="20">
    <source>
        <dbReference type="Proteomes" id="UP000486351"/>
    </source>
</evidence>
<dbReference type="Proteomes" id="UP000476176">
    <property type="component" value="Unassembled WGS sequence"/>
</dbReference>